<reference evidence="2" key="1">
    <citation type="journal article" date="2023" name="Antibiotics">
        <title>Prevalence and Molecular Characterization of Methicillin-Resistant Staphylococci (MRS) and Mammaliicocci (MRM) in Dromedary Camels from Algeria: First Detection of SCCmec-mecC Hybrid in Methicillin-Resistant Mammaliicoccus lentus.</title>
        <authorList>
            <person name="Belhout C."/>
            <person name="Boyen F."/>
            <person name="Vereecke N."/>
            <person name="Theuns S."/>
            <person name="Taibi N."/>
            <person name="Stegger M."/>
            <person name="de la Fe-Rodriguez P.Y."/>
            <person name="Bouayad L."/>
            <person name="Elgroud R."/>
            <person name="Butaye P."/>
        </authorList>
    </citation>
    <scope>NUCLEOTIDE SEQUENCE</scope>
    <source>
        <strain evidence="2">7048</strain>
    </source>
</reference>
<dbReference type="RefSeq" id="WP_016999488.1">
    <property type="nucleotide sequence ID" value="NZ_CABIVY010000012.1"/>
</dbReference>
<dbReference type="AlphaFoldDB" id="A0AAX3W511"/>
<dbReference type="GeneID" id="99677799"/>
<evidence type="ECO:0000256" key="1">
    <source>
        <dbReference type="SAM" id="Phobius"/>
    </source>
</evidence>
<evidence type="ECO:0000313" key="3">
    <source>
        <dbReference type="Proteomes" id="UP001223261"/>
    </source>
</evidence>
<sequence length="68" mass="8225">MKKQDEMEKQHFYIASKWTTAYFLIVLVIYNLYTKFTTGEFDVVWLILLIGLILFTSILTFYKYKTKI</sequence>
<gene>
    <name evidence="2" type="ORF">PYH69_01710</name>
</gene>
<keyword evidence="1" id="KW-0812">Transmembrane</keyword>
<evidence type="ECO:0000313" key="2">
    <source>
        <dbReference type="EMBL" id="WHI60368.1"/>
    </source>
</evidence>
<dbReference type="EMBL" id="CP118848">
    <property type="protein sequence ID" value="WHI60368.1"/>
    <property type="molecule type" value="Genomic_DNA"/>
</dbReference>
<protein>
    <submittedName>
        <fullName evidence="2">Uncharacterized protein</fullName>
    </submittedName>
</protein>
<feature type="transmembrane region" description="Helical" evidence="1">
    <location>
        <begin position="43"/>
        <end position="62"/>
    </location>
</feature>
<proteinExistence type="predicted"/>
<keyword evidence="1" id="KW-0472">Membrane</keyword>
<feature type="transmembrane region" description="Helical" evidence="1">
    <location>
        <begin position="12"/>
        <end position="31"/>
    </location>
</feature>
<name>A0AAX3W511_MAMLE</name>
<accession>A0AAX3W511</accession>
<organism evidence="2 3">
    <name type="scientific">Mammaliicoccus lentus</name>
    <name type="common">Staphylococcus lentus</name>
    <dbReference type="NCBI Taxonomy" id="42858"/>
    <lineage>
        <taxon>Bacteria</taxon>
        <taxon>Bacillati</taxon>
        <taxon>Bacillota</taxon>
        <taxon>Bacilli</taxon>
        <taxon>Bacillales</taxon>
        <taxon>Staphylococcaceae</taxon>
        <taxon>Mammaliicoccus</taxon>
    </lineage>
</organism>
<keyword evidence="1" id="KW-1133">Transmembrane helix</keyword>
<dbReference type="Proteomes" id="UP001223261">
    <property type="component" value="Chromosome"/>
</dbReference>